<reference evidence="1 2" key="1">
    <citation type="submission" date="2012-02" db="EMBL/GenBank/DDBJ databases">
        <title>Complete Genome Sequence of Cronobacter sakazakii Bacteriophage CR9.</title>
        <authorList>
            <person name="Shin H."/>
            <person name="Lee J.-H."/>
            <person name="Kim Y."/>
            <person name="Ryu S."/>
        </authorList>
    </citation>
    <scope>NUCLEOTIDE SEQUENCE [LARGE SCALE GENOMIC DNA]</scope>
</reference>
<protein>
    <submittedName>
        <fullName evidence="1">Uncharacterized protein</fullName>
    </submittedName>
</protein>
<dbReference type="GeneID" id="18562952"/>
<evidence type="ECO:0000313" key="1">
    <source>
        <dbReference type="EMBL" id="AFH20994.1"/>
    </source>
</evidence>
<dbReference type="EMBL" id="JQ691611">
    <property type="protein sequence ID" value="AFH20994.1"/>
    <property type="molecule type" value="Genomic_DNA"/>
</dbReference>
<dbReference type="RefSeq" id="YP_009015072.1">
    <property type="nucleotide sequence ID" value="NC_023717.1"/>
</dbReference>
<dbReference type="KEGG" id="vg:18562952"/>
<keyword evidence="2" id="KW-1185">Reference proteome</keyword>
<sequence>MSKAQIYFCQGNELGAWANVVSNFWNHCEKKGSDWGSDKQVRNLFPRGKVYDKLHMIQFEKHTGSFEDD</sequence>
<gene>
    <name evidence="1" type="ORF">CR9_110</name>
</gene>
<dbReference type="Proteomes" id="UP000011829">
    <property type="component" value="Segment"/>
</dbReference>
<proteinExistence type="predicted"/>
<accession>M1F292</accession>
<evidence type="ECO:0000313" key="2">
    <source>
        <dbReference type="Proteomes" id="UP000011829"/>
    </source>
</evidence>
<name>M1F292_9CAUD</name>
<organism evidence="1 2">
    <name type="scientific">Cronobacter phage CR9</name>
    <dbReference type="NCBI Taxonomy" id="1162290"/>
    <lineage>
        <taxon>Viruses</taxon>
        <taxon>Duplodnaviria</taxon>
        <taxon>Heunggongvirae</taxon>
        <taxon>Uroviricota</taxon>
        <taxon>Caudoviricetes</taxon>
        <taxon>Vequintavirinae</taxon>
        <taxon>Certrevirus</taxon>
        <taxon>Certrevirus CR9</taxon>
    </lineage>
</organism>
<dbReference type="OrthoDB" id="40827at10239"/>